<sequence length="264" mass="30176">MGGEKLTIGEAARLLGMTPRAIRHYERLGLLEEPERSAAGYRLYGARELLRLRRIKRLRELGLPLQRIGRLLEGPEAGTGLRPVLEFLLGEVESRLRELEGRRAAILEALSRTDPEESAERPLLLRLLEERLGRRMEEMADPDLLEQGRRVWSLLDAFEWPEGYREAHEALACHLARHPEALRRLLGLEERLAALAHAPPDSPEVEQLAEEFARYWAEQPSPAQDAPAWPENVSGVLYELSLSRLSRAQRRCLELVRERLEARG</sequence>
<dbReference type="Proteomes" id="UP000006637">
    <property type="component" value="Chromosome"/>
</dbReference>
<dbReference type="CDD" id="cd00592">
    <property type="entry name" value="HTH_MerR-like"/>
    <property type="match status" value="1"/>
</dbReference>
<dbReference type="Gene3D" id="1.10.1660.10">
    <property type="match status" value="1"/>
</dbReference>
<dbReference type="STRING" id="266117.Rxyl_0047"/>
<dbReference type="InterPro" id="IPR000551">
    <property type="entry name" value="MerR-type_HTH_dom"/>
</dbReference>
<protein>
    <submittedName>
        <fullName evidence="3">Transcriptional regulator, MerR family</fullName>
    </submittedName>
</protein>
<evidence type="ECO:0000256" key="1">
    <source>
        <dbReference type="ARBA" id="ARBA00023125"/>
    </source>
</evidence>
<gene>
    <name evidence="3" type="ordered locus">Rxyl_0047</name>
</gene>
<organism evidence="3 4">
    <name type="scientific">Rubrobacter xylanophilus (strain DSM 9941 / JCM 11954 / NBRC 16129 / PRD-1)</name>
    <dbReference type="NCBI Taxonomy" id="266117"/>
    <lineage>
        <taxon>Bacteria</taxon>
        <taxon>Bacillati</taxon>
        <taxon>Actinomycetota</taxon>
        <taxon>Rubrobacteria</taxon>
        <taxon>Rubrobacterales</taxon>
        <taxon>Rubrobacteraceae</taxon>
        <taxon>Rubrobacter</taxon>
    </lineage>
</organism>
<keyword evidence="4" id="KW-1185">Reference proteome</keyword>
<dbReference type="PANTHER" id="PTHR30204:SF93">
    <property type="entry name" value="HTH MERR-TYPE DOMAIN-CONTAINING PROTEIN"/>
    <property type="match status" value="1"/>
</dbReference>
<dbReference type="RefSeq" id="WP_011563046.1">
    <property type="nucleotide sequence ID" value="NC_008148.1"/>
</dbReference>
<evidence type="ECO:0000313" key="3">
    <source>
        <dbReference type="EMBL" id="ABG03028.1"/>
    </source>
</evidence>
<dbReference type="PROSITE" id="PS50937">
    <property type="entry name" value="HTH_MERR_2"/>
    <property type="match status" value="1"/>
</dbReference>
<dbReference type="InterPro" id="IPR009061">
    <property type="entry name" value="DNA-bd_dom_put_sf"/>
</dbReference>
<dbReference type="SUPFAM" id="SSF46955">
    <property type="entry name" value="Putative DNA-binding domain"/>
    <property type="match status" value="1"/>
</dbReference>
<dbReference type="HOGENOM" id="CLU_079903_1_0_11"/>
<dbReference type="OrthoDB" id="9802039at2"/>
<dbReference type="eggNOG" id="COG0789">
    <property type="taxonomic scope" value="Bacteria"/>
</dbReference>
<dbReference type="InterPro" id="IPR047057">
    <property type="entry name" value="MerR_fam"/>
</dbReference>
<feature type="domain" description="HTH merR-type" evidence="2">
    <location>
        <begin position="5"/>
        <end position="74"/>
    </location>
</feature>
<proteinExistence type="predicted"/>
<name>Q1B000_RUBXD</name>
<dbReference type="SMART" id="SM00422">
    <property type="entry name" value="HTH_MERR"/>
    <property type="match status" value="1"/>
</dbReference>
<dbReference type="Pfam" id="PF13411">
    <property type="entry name" value="MerR_1"/>
    <property type="match status" value="1"/>
</dbReference>
<dbReference type="PANTHER" id="PTHR30204">
    <property type="entry name" value="REDOX-CYCLING DRUG-SENSING TRANSCRIPTIONAL ACTIVATOR SOXR"/>
    <property type="match status" value="1"/>
</dbReference>
<dbReference type="AlphaFoldDB" id="Q1B000"/>
<dbReference type="EMBL" id="CP000386">
    <property type="protein sequence ID" value="ABG03028.1"/>
    <property type="molecule type" value="Genomic_DNA"/>
</dbReference>
<accession>Q1B000</accession>
<reference evidence="3 4" key="1">
    <citation type="submission" date="2006-06" db="EMBL/GenBank/DDBJ databases">
        <title>Complete sequence of Rubrobacter xylanophilus DSM 9941.</title>
        <authorList>
            <consortium name="US DOE Joint Genome Institute"/>
            <person name="Copeland A."/>
            <person name="Lucas S."/>
            <person name="Lapidus A."/>
            <person name="Barry K."/>
            <person name="Detter J.C."/>
            <person name="Glavina del Rio T."/>
            <person name="Hammon N."/>
            <person name="Israni S."/>
            <person name="Dalin E."/>
            <person name="Tice H."/>
            <person name="Pitluck S."/>
            <person name="Munk A.C."/>
            <person name="Brettin T."/>
            <person name="Bruce D."/>
            <person name="Han C."/>
            <person name="Tapia R."/>
            <person name="Gilna P."/>
            <person name="Schmutz J."/>
            <person name="Larimer F."/>
            <person name="Land M."/>
            <person name="Hauser L."/>
            <person name="Kyrpides N."/>
            <person name="Lykidis A."/>
            <person name="da Costa M.S."/>
            <person name="Rainey F.A."/>
            <person name="Empadinhas N."/>
            <person name="Jolivet E."/>
            <person name="Battista J.R."/>
            <person name="Richardson P."/>
        </authorList>
    </citation>
    <scope>NUCLEOTIDE SEQUENCE [LARGE SCALE GENOMIC DNA]</scope>
    <source>
        <strain evidence="4">DSM 9941 / NBRC 16129 / PRD-1</strain>
    </source>
</reference>
<keyword evidence="1" id="KW-0238">DNA-binding</keyword>
<evidence type="ECO:0000313" key="4">
    <source>
        <dbReference type="Proteomes" id="UP000006637"/>
    </source>
</evidence>
<dbReference type="GO" id="GO:0003700">
    <property type="term" value="F:DNA-binding transcription factor activity"/>
    <property type="evidence" value="ECO:0007669"/>
    <property type="project" value="InterPro"/>
</dbReference>
<evidence type="ECO:0000259" key="2">
    <source>
        <dbReference type="PROSITE" id="PS50937"/>
    </source>
</evidence>
<dbReference type="KEGG" id="rxy:Rxyl_0047"/>
<dbReference type="GO" id="GO:0003677">
    <property type="term" value="F:DNA binding"/>
    <property type="evidence" value="ECO:0007669"/>
    <property type="project" value="UniProtKB-KW"/>
</dbReference>
<dbReference type="PRINTS" id="PR00040">
    <property type="entry name" value="HTHMERR"/>
</dbReference>